<sequence>MTPARGTVAMTKRPMLLACLIPALVLAGCGGAQNAGVESIHQPVVTRTDHVLALDAPGGRLAMGEPQRLAGWLAGLQVGYGDRIAIDDTADADTRDTIAAMIAGYGLLLADGGPAIAAATPNDRVRVVVSRATARVPGCNDWSRDSSVDYAQNTSSFYGCSVNGNLAAMVANPRDLIRGASGNGLNDPATVFKAIDSYRKAAPGGGGGQTVQSESAGGK</sequence>
<evidence type="ECO:0000313" key="2">
    <source>
        <dbReference type="EMBL" id="GAA3701708.1"/>
    </source>
</evidence>
<name>A0ABP7DDI5_9SPHN</name>
<dbReference type="InterPro" id="IPR019027">
    <property type="entry name" value="Pilus_biogenesis_CpaD-related"/>
</dbReference>
<feature type="chain" id="PRO_5046534593" description="Pilus assembly protein CpaD" evidence="1">
    <location>
        <begin position="35"/>
        <end position="219"/>
    </location>
</feature>
<dbReference type="Pfam" id="PF09476">
    <property type="entry name" value="Pilus_CpaD"/>
    <property type="match status" value="1"/>
</dbReference>
<gene>
    <name evidence="2" type="ORF">GCM10022268_09470</name>
</gene>
<keyword evidence="1" id="KW-0732">Signal</keyword>
<evidence type="ECO:0000256" key="1">
    <source>
        <dbReference type="SAM" id="SignalP"/>
    </source>
</evidence>
<evidence type="ECO:0000313" key="3">
    <source>
        <dbReference type="Proteomes" id="UP001500523"/>
    </source>
</evidence>
<organism evidence="2 3">
    <name type="scientific">Sphingomonas cynarae</name>
    <dbReference type="NCBI Taxonomy" id="930197"/>
    <lineage>
        <taxon>Bacteria</taxon>
        <taxon>Pseudomonadati</taxon>
        <taxon>Pseudomonadota</taxon>
        <taxon>Alphaproteobacteria</taxon>
        <taxon>Sphingomonadales</taxon>
        <taxon>Sphingomonadaceae</taxon>
        <taxon>Sphingomonas</taxon>
    </lineage>
</organism>
<dbReference type="PROSITE" id="PS51257">
    <property type="entry name" value="PROKAR_LIPOPROTEIN"/>
    <property type="match status" value="1"/>
</dbReference>
<proteinExistence type="predicted"/>
<evidence type="ECO:0008006" key="4">
    <source>
        <dbReference type="Google" id="ProtNLM"/>
    </source>
</evidence>
<dbReference type="Proteomes" id="UP001500523">
    <property type="component" value="Unassembled WGS sequence"/>
</dbReference>
<dbReference type="EMBL" id="BAABBF010000002">
    <property type="protein sequence ID" value="GAA3701708.1"/>
    <property type="molecule type" value="Genomic_DNA"/>
</dbReference>
<feature type="signal peptide" evidence="1">
    <location>
        <begin position="1"/>
        <end position="34"/>
    </location>
</feature>
<keyword evidence="3" id="KW-1185">Reference proteome</keyword>
<comment type="caution">
    <text evidence="2">The sequence shown here is derived from an EMBL/GenBank/DDBJ whole genome shotgun (WGS) entry which is preliminary data.</text>
</comment>
<protein>
    <recommendedName>
        <fullName evidence="4">Pilus assembly protein CpaD</fullName>
    </recommendedName>
</protein>
<accession>A0ABP7DDI5</accession>
<reference evidence="3" key="1">
    <citation type="journal article" date="2019" name="Int. J. Syst. Evol. Microbiol.">
        <title>The Global Catalogue of Microorganisms (GCM) 10K type strain sequencing project: providing services to taxonomists for standard genome sequencing and annotation.</title>
        <authorList>
            <consortium name="The Broad Institute Genomics Platform"/>
            <consortium name="The Broad Institute Genome Sequencing Center for Infectious Disease"/>
            <person name="Wu L."/>
            <person name="Ma J."/>
        </authorList>
    </citation>
    <scope>NUCLEOTIDE SEQUENCE [LARGE SCALE GENOMIC DNA]</scope>
    <source>
        <strain evidence="3">JCM 17498</strain>
    </source>
</reference>